<organism evidence="1 2">
    <name type="scientific">Entomophthora muscae</name>
    <dbReference type="NCBI Taxonomy" id="34485"/>
    <lineage>
        <taxon>Eukaryota</taxon>
        <taxon>Fungi</taxon>
        <taxon>Fungi incertae sedis</taxon>
        <taxon>Zoopagomycota</taxon>
        <taxon>Entomophthoromycotina</taxon>
        <taxon>Entomophthoromycetes</taxon>
        <taxon>Entomophthorales</taxon>
        <taxon>Entomophthoraceae</taxon>
        <taxon>Entomophthora</taxon>
    </lineage>
</organism>
<accession>A0ACC2SGP5</accession>
<dbReference type="Proteomes" id="UP001165960">
    <property type="component" value="Unassembled WGS sequence"/>
</dbReference>
<comment type="caution">
    <text evidence="1">The sequence shown here is derived from an EMBL/GenBank/DDBJ whole genome shotgun (WGS) entry which is preliminary data.</text>
</comment>
<name>A0ACC2SGP5_9FUNG</name>
<reference evidence="1" key="1">
    <citation type="submission" date="2022-04" db="EMBL/GenBank/DDBJ databases">
        <title>Genome of the entomopathogenic fungus Entomophthora muscae.</title>
        <authorList>
            <person name="Elya C."/>
            <person name="Lovett B.R."/>
            <person name="Lee E."/>
            <person name="Macias A.M."/>
            <person name="Hajek A.E."/>
            <person name="De Bivort B.L."/>
            <person name="Kasson M.T."/>
            <person name="De Fine Licht H.H."/>
            <person name="Stajich J.E."/>
        </authorList>
    </citation>
    <scope>NUCLEOTIDE SEQUENCE</scope>
    <source>
        <strain evidence="1">Berkeley</strain>
    </source>
</reference>
<proteinExistence type="predicted"/>
<evidence type="ECO:0000313" key="1">
    <source>
        <dbReference type="EMBL" id="KAJ9061510.1"/>
    </source>
</evidence>
<keyword evidence="2" id="KW-1185">Reference proteome</keyword>
<dbReference type="EMBL" id="QTSX02005061">
    <property type="protein sequence ID" value="KAJ9061510.1"/>
    <property type="molecule type" value="Genomic_DNA"/>
</dbReference>
<protein>
    <submittedName>
        <fullName evidence="1">Uncharacterized protein</fullName>
    </submittedName>
</protein>
<gene>
    <name evidence="1" type="ORF">DSO57_1019853</name>
</gene>
<evidence type="ECO:0000313" key="2">
    <source>
        <dbReference type="Proteomes" id="UP001165960"/>
    </source>
</evidence>
<sequence length="86" mass="9983">MLASFWSFLDSKAGSLEQLPNVKRVSDCIQNFFHPAIQHLLGVQDCHHMEVKDLVAYSNHQRRYQAVLVHFLDLSFAEVQNYAHQN</sequence>